<comment type="caution">
    <text evidence="1">The sequence shown here is derived from an EMBL/GenBank/DDBJ whole genome shotgun (WGS) entry which is preliminary data.</text>
</comment>
<accession>A0ABV0MJ30</accession>
<sequence length="126" mass="13877">MCMSILCNLFLTSITNETTKKAEAESSNEQNSATSPFSVHISCYLLKVLLSPNKKKLLVRHNNSGSRLSICFVCIQDGRGPSGVLVCAMFCFCHLFSHPVPAMQLLSAKRPGSGLWPSHHRFGFMS</sequence>
<gene>
    <name evidence="1" type="ORF">GOODEAATRI_015388</name>
</gene>
<feature type="non-terminal residue" evidence="1">
    <location>
        <position position="126"/>
    </location>
</feature>
<dbReference type="SUPFAM" id="SSF52799">
    <property type="entry name" value="(Phosphotyrosine protein) phosphatases II"/>
    <property type="match status" value="1"/>
</dbReference>
<organism evidence="1 2">
    <name type="scientific">Goodea atripinnis</name>
    <dbReference type="NCBI Taxonomy" id="208336"/>
    <lineage>
        <taxon>Eukaryota</taxon>
        <taxon>Metazoa</taxon>
        <taxon>Chordata</taxon>
        <taxon>Craniata</taxon>
        <taxon>Vertebrata</taxon>
        <taxon>Euteleostomi</taxon>
        <taxon>Actinopterygii</taxon>
        <taxon>Neopterygii</taxon>
        <taxon>Teleostei</taxon>
        <taxon>Neoteleostei</taxon>
        <taxon>Acanthomorphata</taxon>
        <taxon>Ovalentaria</taxon>
        <taxon>Atherinomorphae</taxon>
        <taxon>Cyprinodontiformes</taxon>
        <taxon>Goodeidae</taxon>
        <taxon>Goodea</taxon>
    </lineage>
</organism>
<dbReference type="Proteomes" id="UP001476798">
    <property type="component" value="Unassembled WGS sequence"/>
</dbReference>
<evidence type="ECO:0000313" key="1">
    <source>
        <dbReference type="EMBL" id="MEQ2158729.1"/>
    </source>
</evidence>
<evidence type="ECO:0000313" key="2">
    <source>
        <dbReference type="Proteomes" id="UP001476798"/>
    </source>
</evidence>
<dbReference type="InterPro" id="IPR029021">
    <property type="entry name" value="Prot-tyrosine_phosphatase-like"/>
</dbReference>
<dbReference type="Gene3D" id="3.90.190.10">
    <property type="entry name" value="Protein tyrosine phosphatase superfamily"/>
    <property type="match status" value="1"/>
</dbReference>
<reference evidence="1 2" key="1">
    <citation type="submission" date="2021-06" db="EMBL/GenBank/DDBJ databases">
        <authorList>
            <person name="Palmer J.M."/>
        </authorList>
    </citation>
    <scope>NUCLEOTIDE SEQUENCE [LARGE SCALE GENOMIC DNA]</scope>
    <source>
        <strain evidence="1 2">GA_2019</strain>
        <tissue evidence="1">Muscle</tissue>
    </source>
</reference>
<keyword evidence="2" id="KW-1185">Reference proteome</keyword>
<dbReference type="EMBL" id="JAHRIO010001137">
    <property type="protein sequence ID" value="MEQ2158729.1"/>
    <property type="molecule type" value="Genomic_DNA"/>
</dbReference>
<proteinExistence type="predicted"/>
<protein>
    <submittedName>
        <fullName evidence="1">Uncharacterized protein</fullName>
    </submittedName>
</protein>
<name>A0ABV0MJ30_9TELE</name>